<gene>
    <name evidence="2" type="ORF">HMPREF9473_04049</name>
</gene>
<comment type="caution">
    <text evidence="2">The sequence shown here is derived from an EMBL/GenBank/DDBJ whole genome shotgun (WGS) entry which is preliminary data.</text>
</comment>
<sequence>MSAPAATGMAATGKNSQAATAGCMEAEVVTAVTLRMEILPAEVLVAHPMEIPPAETLAAHPTVIPQAEVPTAHPTVIPPAKVPVARPKQSRSQRQRQRQGLGLVLEMRMVQAPPMEPVQEHPMVREQKPLMKPMQIHFLTLGQINYRPLKQKRHLRQTQWQILKLKQQPPESHPPPARPGLQPRGTI</sequence>
<protein>
    <submittedName>
        <fullName evidence="2">Uncharacterized protein</fullName>
    </submittedName>
</protein>
<accession>G5IKM1</accession>
<evidence type="ECO:0000256" key="1">
    <source>
        <dbReference type="SAM" id="MobiDB-lite"/>
    </source>
</evidence>
<organism evidence="2 3">
    <name type="scientific">Hungatella hathewayi WAL-18680</name>
    <dbReference type="NCBI Taxonomy" id="742737"/>
    <lineage>
        <taxon>Bacteria</taxon>
        <taxon>Bacillati</taxon>
        <taxon>Bacillota</taxon>
        <taxon>Clostridia</taxon>
        <taxon>Lachnospirales</taxon>
        <taxon>Lachnospiraceae</taxon>
        <taxon>Hungatella</taxon>
    </lineage>
</organism>
<dbReference type="HOGENOM" id="CLU_1445842_0_0_9"/>
<keyword evidence="3" id="KW-1185">Reference proteome</keyword>
<dbReference type="AlphaFoldDB" id="G5IKM1"/>
<dbReference type="EMBL" id="ADLN01000112">
    <property type="protein sequence ID" value="EHI57953.1"/>
    <property type="molecule type" value="Genomic_DNA"/>
</dbReference>
<dbReference type="PATRIC" id="fig|742737.3.peg.4033"/>
<evidence type="ECO:0000313" key="2">
    <source>
        <dbReference type="EMBL" id="EHI57953.1"/>
    </source>
</evidence>
<proteinExistence type="predicted"/>
<dbReference type="Proteomes" id="UP000005384">
    <property type="component" value="Unassembled WGS sequence"/>
</dbReference>
<feature type="region of interest" description="Disordered" evidence="1">
    <location>
        <begin position="165"/>
        <end position="187"/>
    </location>
</feature>
<evidence type="ECO:0000313" key="3">
    <source>
        <dbReference type="Proteomes" id="UP000005384"/>
    </source>
</evidence>
<name>G5IKM1_9FIRM</name>
<reference evidence="2 3" key="1">
    <citation type="submission" date="2011-08" db="EMBL/GenBank/DDBJ databases">
        <title>The Genome Sequence of Clostridium hathewayi WAL-18680.</title>
        <authorList>
            <consortium name="The Broad Institute Genome Sequencing Platform"/>
            <person name="Earl A."/>
            <person name="Ward D."/>
            <person name="Feldgarden M."/>
            <person name="Gevers D."/>
            <person name="Finegold S.M."/>
            <person name="Summanen P.H."/>
            <person name="Molitoris D.R."/>
            <person name="Song M."/>
            <person name="Daigneault M."/>
            <person name="Allen-Vercoe E."/>
            <person name="Young S.K."/>
            <person name="Zeng Q."/>
            <person name="Gargeya S."/>
            <person name="Fitzgerald M."/>
            <person name="Haas B."/>
            <person name="Abouelleil A."/>
            <person name="Alvarado L."/>
            <person name="Arachchi H.M."/>
            <person name="Berlin A."/>
            <person name="Brown A."/>
            <person name="Chapman S.B."/>
            <person name="Chen Z."/>
            <person name="Dunbar C."/>
            <person name="Freedman E."/>
            <person name="Gearin G."/>
            <person name="Gellesch M."/>
            <person name="Goldberg J."/>
            <person name="Griggs A."/>
            <person name="Gujja S."/>
            <person name="Heiman D."/>
            <person name="Howarth C."/>
            <person name="Larson L."/>
            <person name="Lui A."/>
            <person name="MacDonald P.J.P."/>
            <person name="Montmayeur A."/>
            <person name="Murphy C."/>
            <person name="Neiman D."/>
            <person name="Pearson M."/>
            <person name="Priest M."/>
            <person name="Roberts A."/>
            <person name="Saif S."/>
            <person name="Shea T."/>
            <person name="Shenoy N."/>
            <person name="Sisk P."/>
            <person name="Stolte C."/>
            <person name="Sykes S."/>
            <person name="Wortman J."/>
            <person name="Nusbaum C."/>
            <person name="Birren B."/>
        </authorList>
    </citation>
    <scope>NUCLEOTIDE SEQUENCE [LARGE SCALE GENOMIC DNA]</scope>
    <source>
        <strain evidence="2 3">WAL-18680</strain>
    </source>
</reference>